<dbReference type="Gene3D" id="1.10.287.470">
    <property type="entry name" value="Helix hairpin bin"/>
    <property type="match status" value="2"/>
</dbReference>
<gene>
    <name evidence="6" type="ORF">HZZ13_07355</name>
</gene>
<evidence type="ECO:0000256" key="3">
    <source>
        <dbReference type="SAM" id="Phobius"/>
    </source>
</evidence>
<dbReference type="SUPFAM" id="SSF111369">
    <property type="entry name" value="HlyD-like secretion proteins"/>
    <property type="match status" value="2"/>
</dbReference>
<evidence type="ECO:0000313" key="7">
    <source>
        <dbReference type="Proteomes" id="UP000807370"/>
    </source>
</evidence>
<keyword evidence="1" id="KW-0175">Coiled coil</keyword>
<sequence length="386" mass="42084">MDAQTRERGSSAEQPLRTKEAPRSSPDQASDVKDQSNKPAPTPSLRDRLREHWLLASAGAIVLVAALVAGLLYWLEVRHYESTDDAFIAARSFSVASKVGGYVTDVAVTDNQHVNAGDLLAKIDERDYRIAIEQANAQVASAKANIDNVEAQIVSQEEQIKQAQAQLEQAQAQLQFAQEEFRRAEELVEKGAGTVQRQQQTRSDLQAQQANTERAKTAVTAAQLGIKTLQAQLEGARAQLQQSQAQLDQARLNLQYTNVVAAQSGRVVKLSGAKGTFVTAGQSLIMFVPDEVWIVANYKETQLSDMRPGQPVEIRIDAYPGRKLTGRVDSVQPGSGTAFSLLPAENATGNYVKVVQRVPVKIAVDNWPPDLPVGPGMSVVPWTRVR</sequence>
<dbReference type="Gene3D" id="2.40.50.100">
    <property type="match status" value="1"/>
</dbReference>
<feature type="region of interest" description="Disordered" evidence="2">
    <location>
        <begin position="1"/>
        <end position="45"/>
    </location>
</feature>
<evidence type="ECO:0000259" key="5">
    <source>
        <dbReference type="Pfam" id="PF25954"/>
    </source>
</evidence>
<dbReference type="EMBL" id="JACCHP010000004">
    <property type="protein sequence ID" value="MBH5397610.1"/>
    <property type="molecule type" value="Genomic_DNA"/>
</dbReference>
<keyword evidence="3" id="KW-0812">Transmembrane</keyword>
<dbReference type="Gene3D" id="2.40.30.170">
    <property type="match status" value="1"/>
</dbReference>
<evidence type="ECO:0000256" key="1">
    <source>
        <dbReference type="SAM" id="Coils"/>
    </source>
</evidence>
<protein>
    <submittedName>
        <fullName evidence="6">HlyD family secretion protein</fullName>
    </submittedName>
</protein>
<proteinExistence type="predicted"/>
<feature type="transmembrane region" description="Helical" evidence="3">
    <location>
        <begin position="53"/>
        <end position="75"/>
    </location>
</feature>
<accession>A0ABS0PKL0</accession>
<dbReference type="InterPro" id="IPR050739">
    <property type="entry name" value="MFP"/>
</dbReference>
<evidence type="ECO:0000313" key="6">
    <source>
        <dbReference type="EMBL" id="MBH5397610.1"/>
    </source>
</evidence>
<dbReference type="PANTHER" id="PTHR30386">
    <property type="entry name" value="MEMBRANE FUSION SUBUNIT OF EMRAB-TOLC MULTIDRUG EFFLUX PUMP"/>
    <property type="match status" value="1"/>
</dbReference>
<evidence type="ECO:0000256" key="2">
    <source>
        <dbReference type="SAM" id="MobiDB-lite"/>
    </source>
</evidence>
<dbReference type="Proteomes" id="UP000807370">
    <property type="component" value="Unassembled WGS sequence"/>
</dbReference>
<dbReference type="InterPro" id="IPR058792">
    <property type="entry name" value="Beta-barrel_RND_2"/>
</dbReference>
<feature type="domain" description="CusB-like beta-barrel" evidence="5">
    <location>
        <begin position="291"/>
        <end position="334"/>
    </location>
</feature>
<comment type="caution">
    <text evidence="6">The sequence shown here is derived from an EMBL/GenBank/DDBJ whole genome shotgun (WGS) entry which is preliminary data.</text>
</comment>
<evidence type="ECO:0000259" key="4">
    <source>
        <dbReference type="Pfam" id="PF25917"/>
    </source>
</evidence>
<dbReference type="InterPro" id="IPR058625">
    <property type="entry name" value="MdtA-like_BSH"/>
</dbReference>
<dbReference type="PANTHER" id="PTHR30386:SF24">
    <property type="entry name" value="MULTIDRUG RESISTANCE EFFLUX PUMP"/>
    <property type="match status" value="1"/>
</dbReference>
<dbReference type="Pfam" id="PF25917">
    <property type="entry name" value="BSH_RND"/>
    <property type="match status" value="1"/>
</dbReference>
<dbReference type="Pfam" id="PF25954">
    <property type="entry name" value="Beta-barrel_RND_2"/>
    <property type="match status" value="1"/>
</dbReference>
<feature type="coiled-coil region" evidence="1">
    <location>
        <begin position="125"/>
        <end position="253"/>
    </location>
</feature>
<name>A0ABS0PKL0_9BRAD</name>
<keyword evidence="7" id="KW-1185">Reference proteome</keyword>
<feature type="domain" description="Multidrug resistance protein MdtA-like barrel-sandwich hybrid" evidence="4">
    <location>
        <begin position="93"/>
        <end position="286"/>
    </location>
</feature>
<keyword evidence="3" id="KW-1133">Transmembrane helix</keyword>
<reference evidence="6 7" key="1">
    <citation type="submission" date="2020-07" db="EMBL/GenBank/DDBJ databases">
        <title>Bradyrhizobium diversity isolated from nodules of indigenous legumes of Western Australia.</title>
        <authorList>
            <person name="Klepa M.S."/>
        </authorList>
    </citation>
    <scope>NUCLEOTIDE SEQUENCE [LARGE SCALE GENOMIC DNA]</scope>
    <source>
        <strain evidence="6 7">CNPSo 4010</strain>
    </source>
</reference>
<feature type="compositionally biased region" description="Basic and acidic residues" evidence="2">
    <location>
        <begin position="1"/>
        <end position="22"/>
    </location>
</feature>
<organism evidence="6 7">
    <name type="scientific">Bradyrhizobium agreste</name>
    <dbReference type="NCBI Taxonomy" id="2751811"/>
    <lineage>
        <taxon>Bacteria</taxon>
        <taxon>Pseudomonadati</taxon>
        <taxon>Pseudomonadota</taxon>
        <taxon>Alphaproteobacteria</taxon>
        <taxon>Hyphomicrobiales</taxon>
        <taxon>Nitrobacteraceae</taxon>
        <taxon>Bradyrhizobium</taxon>
    </lineage>
</organism>
<keyword evidence="3" id="KW-0472">Membrane</keyword>
<dbReference type="RefSeq" id="WP_197958981.1">
    <property type="nucleotide sequence ID" value="NZ_JACCHP010000004.1"/>
</dbReference>